<dbReference type="EMBL" id="HBIX01027363">
    <property type="protein sequence ID" value="CAE0725784.1"/>
    <property type="molecule type" value="Transcribed_RNA"/>
</dbReference>
<evidence type="ECO:0000313" key="1">
    <source>
        <dbReference type="EMBL" id="CAE0725784.1"/>
    </source>
</evidence>
<protein>
    <submittedName>
        <fullName evidence="2">Uncharacterized protein</fullName>
    </submittedName>
</protein>
<dbReference type="AlphaFoldDB" id="A0A6V0C184"/>
<reference evidence="2" key="1">
    <citation type="submission" date="2021-01" db="EMBL/GenBank/DDBJ databases">
        <authorList>
            <person name="Corre E."/>
            <person name="Pelletier E."/>
            <person name="Niang G."/>
            <person name="Scheremetjew M."/>
            <person name="Finn R."/>
            <person name="Kale V."/>
            <person name="Holt S."/>
            <person name="Cochrane G."/>
            <person name="Meng A."/>
            <person name="Brown T."/>
            <person name="Cohen L."/>
        </authorList>
    </citation>
    <scope>NUCLEOTIDE SEQUENCE</scope>
    <source>
        <strain evidence="2">10249 10 AB</strain>
    </source>
</reference>
<sequence length="137" mass="15036">MNPERRAAAAQLKNKPWLREIPLQLLLSIPIFTGGASSASPSNAMDGARSASGASTASATTWLGGKIATTMRFLEREGHRRQNEFKNRAARLQLQLNATKSNITSWIFTYGATNTITRKNGGIYLPWLRIQGMGGRF</sequence>
<organism evidence="2">
    <name type="scientific">Pseudo-nitzschia australis</name>
    <dbReference type="NCBI Taxonomy" id="44445"/>
    <lineage>
        <taxon>Eukaryota</taxon>
        <taxon>Sar</taxon>
        <taxon>Stramenopiles</taxon>
        <taxon>Ochrophyta</taxon>
        <taxon>Bacillariophyta</taxon>
        <taxon>Bacillariophyceae</taxon>
        <taxon>Bacillariophycidae</taxon>
        <taxon>Bacillariales</taxon>
        <taxon>Bacillariaceae</taxon>
        <taxon>Pseudo-nitzschia</taxon>
    </lineage>
</organism>
<name>A0A6V0C184_9STRA</name>
<accession>A0A6V0C184</accession>
<proteinExistence type="predicted"/>
<evidence type="ECO:0000313" key="2">
    <source>
        <dbReference type="EMBL" id="CAE0725787.1"/>
    </source>
</evidence>
<dbReference type="EMBL" id="HBIX01027367">
    <property type="protein sequence ID" value="CAE0725787.1"/>
    <property type="molecule type" value="Transcribed_RNA"/>
</dbReference>
<gene>
    <name evidence="1" type="ORF">PAUS00366_LOCUS18541</name>
    <name evidence="2" type="ORF">PAUS00366_LOCUS18544</name>
</gene>